<proteinExistence type="predicted"/>
<dbReference type="InterPro" id="IPR046148">
    <property type="entry name" value="Septknot"/>
</dbReference>
<dbReference type="AlphaFoldDB" id="S3V8S8"/>
<keyword evidence="3" id="KW-1185">Reference proteome</keyword>
<protein>
    <recommendedName>
        <fullName evidence="1">7(1) septoil knot domain-containing protein</fullName>
    </recommendedName>
</protein>
<dbReference type="Proteomes" id="UP000014540">
    <property type="component" value="Unassembled WGS sequence"/>
</dbReference>
<evidence type="ECO:0000313" key="2">
    <source>
        <dbReference type="EMBL" id="EPG72835.1"/>
    </source>
</evidence>
<gene>
    <name evidence="2" type="ORF">LEP1GSC058_3584</name>
</gene>
<name>S3V8S8_9LEPT</name>
<organism evidence="2 3">
    <name type="scientific">Leptospira fainei serovar Hurstbridge str. BUT 6</name>
    <dbReference type="NCBI Taxonomy" id="1193011"/>
    <lineage>
        <taxon>Bacteria</taxon>
        <taxon>Pseudomonadati</taxon>
        <taxon>Spirochaetota</taxon>
        <taxon>Spirochaetia</taxon>
        <taxon>Leptospirales</taxon>
        <taxon>Leptospiraceae</taxon>
        <taxon>Leptospira</taxon>
    </lineage>
</organism>
<comment type="caution">
    <text evidence="2">The sequence shown here is derived from an EMBL/GenBank/DDBJ whole genome shotgun (WGS) entry which is preliminary data.</text>
</comment>
<reference evidence="2" key="1">
    <citation type="submission" date="2013-04" db="EMBL/GenBank/DDBJ databases">
        <authorList>
            <person name="Harkins D.M."/>
            <person name="Durkin A.S."/>
            <person name="Selengut J.D."/>
            <person name="Sanka R."/>
            <person name="DePew J."/>
            <person name="Purushe J."/>
            <person name="Ahmed A."/>
            <person name="van der Linden H."/>
            <person name="Goris M.G.A."/>
            <person name="Hartskeerl R.A."/>
            <person name="Vinetz J.M."/>
            <person name="Sutton G.G."/>
            <person name="Nelson W.C."/>
            <person name="Fouts D.E."/>
        </authorList>
    </citation>
    <scope>NUCLEOTIDE SEQUENCE [LARGE SCALE GENOMIC DNA]</scope>
    <source>
        <strain evidence="2">BUT 6</strain>
    </source>
</reference>
<sequence>MHYKRFMNKLIPIVFAGVFGAFPIFSGEIYLTDRHLQSPDLRIYFTKSKSDADIVVYVTKYRYDAKGKDEIWYYTNYSSDANAKVSVTSSKSSADLIVYITDHKTDAGWKKSSSYRGRLH</sequence>
<dbReference type="EMBL" id="AKWZ02000010">
    <property type="protein sequence ID" value="EPG72835.1"/>
    <property type="molecule type" value="Genomic_DNA"/>
</dbReference>
<dbReference type="Pfam" id="PF19647">
    <property type="entry name" value="Septknot"/>
    <property type="match status" value="1"/>
</dbReference>
<evidence type="ECO:0000313" key="3">
    <source>
        <dbReference type="Proteomes" id="UP000014540"/>
    </source>
</evidence>
<feature type="domain" description="7(1) septoil knot" evidence="1">
    <location>
        <begin position="30"/>
        <end position="110"/>
    </location>
</feature>
<accession>S3V8S8</accession>
<evidence type="ECO:0000259" key="1">
    <source>
        <dbReference type="Pfam" id="PF19647"/>
    </source>
</evidence>
<dbReference type="STRING" id="1193011.LEP1GSC058_3584"/>